<dbReference type="PANTHER" id="PTHR31876:SF26">
    <property type="entry name" value="PROTEIN LIKE COV 2"/>
    <property type="match status" value="1"/>
</dbReference>
<accession>E6W4X5</accession>
<feature type="transmembrane region" description="Helical" evidence="1">
    <location>
        <begin position="12"/>
        <end position="29"/>
    </location>
</feature>
<dbReference type="InParanoid" id="E6W4X5"/>
<keyword evidence="3" id="KW-1185">Reference proteome</keyword>
<keyword evidence="1" id="KW-1133">Transmembrane helix</keyword>
<dbReference type="InterPro" id="IPR007462">
    <property type="entry name" value="COV1-like"/>
</dbReference>
<dbReference type="STRING" id="653733.Selin_1216"/>
<feature type="transmembrane region" description="Helical" evidence="1">
    <location>
        <begin position="49"/>
        <end position="74"/>
    </location>
</feature>
<dbReference type="PANTHER" id="PTHR31876">
    <property type="entry name" value="COV-LIKE PROTEIN 1"/>
    <property type="match status" value="1"/>
</dbReference>
<dbReference type="OrthoDB" id="5636623at2"/>
<proteinExistence type="predicted"/>
<dbReference type="eggNOG" id="COG2928">
    <property type="taxonomic scope" value="Bacteria"/>
</dbReference>
<evidence type="ECO:0000256" key="1">
    <source>
        <dbReference type="SAM" id="Phobius"/>
    </source>
</evidence>
<dbReference type="AlphaFoldDB" id="E6W4X5"/>
<name>E6W4X5_DESIS</name>
<evidence type="ECO:0008006" key="4">
    <source>
        <dbReference type="Google" id="ProtNLM"/>
    </source>
</evidence>
<dbReference type="Proteomes" id="UP000002572">
    <property type="component" value="Chromosome"/>
</dbReference>
<keyword evidence="1" id="KW-0472">Membrane</keyword>
<dbReference type="Pfam" id="PF04367">
    <property type="entry name" value="DUF502"/>
    <property type="match status" value="1"/>
</dbReference>
<dbReference type="HOGENOM" id="CLU_068050_4_0_0"/>
<reference evidence="2 3" key="1">
    <citation type="submission" date="2010-12" db="EMBL/GenBank/DDBJ databases">
        <title>Complete sequence of Desulfurispirillum indicum S5.</title>
        <authorList>
            <consortium name="US DOE Joint Genome Institute"/>
            <person name="Lucas S."/>
            <person name="Copeland A."/>
            <person name="Lapidus A."/>
            <person name="Cheng J.-F."/>
            <person name="Goodwin L."/>
            <person name="Pitluck S."/>
            <person name="Chertkov O."/>
            <person name="Held B."/>
            <person name="Detter J.C."/>
            <person name="Han C."/>
            <person name="Tapia R."/>
            <person name="Land M."/>
            <person name="Hauser L."/>
            <person name="Kyrpides N."/>
            <person name="Ivanova N."/>
            <person name="Mikhailova N."/>
            <person name="Haggblom M."/>
            <person name="Rauschenbach I."/>
            <person name="Bini E."/>
            <person name="Woyke T."/>
        </authorList>
    </citation>
    <scope>NUCLEOTIDE SEQUENCE [LARGE SCALE GENOMIC DNA]</scope>
    <source>
        <strain evidence="3">ATCC BAA-1389 / DSM 22839 / S5</strain>
    </source>
</reference>
<gene>
    <name evidence="2" type="ordered locus">Selin_1216</name>
</gene>
<keyword evidence="1" id="KW-0812">Transmembrane</keyword>
<sequence length="195" mass="21871">MQDWLKKSLQGLGLVLPLALTLYILYWLISTVENLIGSGLRFFLPGSIYFPGLGILASIALLLLIGWMVNLYLFRQVIEIGERLLQRIPLVKTALTGLQDLMLFVTRSKEQKQFGSVVTIEYQGMKLIGFVTDHQGGQTIGSDNPDDVAVYIPLSYQIGGFTVYVDRARLTSLDLSVEDAMRIVLTANMTKRKER</sequence>
<dbReference type="KEGG" id="din:Selin_1216"/>
<evidence type="ECO:0000313" key="2">
    <source>
        <dbReference type="EMBL" id="ADU65951.1"/>
    </source>
</evidence>
<dbReference type="EMBL" id="CP002432">
    <property type="protein sequence ID" value="ADU65951.1"/>
    <property type="molecule type" value="Genomic_DNA"/>
</dbReference>
<evidence type="ECO:0000313" key="3">
    <source>
        <dbReference type="Proteomes" id="UP000002572"/>
    </source>
</evidence>
<organism evidence="2 3">
    <name type="scientific">Desulfurispirillum indicum (strain ATCC BAA-1389 / DSM 22839 / S5)</name>
    <dbReference type="NCBI Taxonomy" id="653733"/>
    <lineage>
        <taxon>Bacteria</taxon>
        <taxon>Pseudomonadati</taxon>
        <taxon>Chrysiogenota</taxon>
        <taxon>Chrysiogenia</taxon>
        <taxon>Chrysiogenales</taxon>
        <taxon>Chrysiogenaceae</taxon>
        <taxon>Desulfurispirillum</taxon>
    </lineage>
</organism>
<dbReference type="RefSeq" id="WP_013505832.1">
    <property type="nucleotide sequence ID" value="NC_014836.1"/>
</dbReference>
<protein>
    <recommendedName>
        <fullName evidence="4">DUF502 domain-containing protein</fullName>
    </recommendedName>
</protein>